<evidence type="ECO:0000313" key="2">
    <source>
        <dbReference type="Proteomes" id="UP001549055"/>
    </source>
</evidence>
<accession>A0ABV2JMV8</accession>
<gene>
    <name evidence="1" type="ORF">ABID27_001919</name>
</gene>
<evidence type="ECO:0000313" key="1">
    <source>
        <dbReference type="EMBL" id="MET3645270.1"/>
    </source>
</evidence>
<dbReference type="EMBL" id="JBEPMK010000008">
    <property type="protein sequence ID" value="MET3645270.1"/>
    <property type="molecule type" value="Genomic_DNA"/>
</dbReference>
<protein>
    <submittedName>
        <fullName evidence="1">RimJ/RimL family protein N-acetyltransferase</fullName>
    </submittedName>
</protein>
<dbReference type="SUPFAM" id="SSF55729">
    <property type="entry name" value="Acyl-CoA N-acyltransferases (Nat)"/>
    <property type="match status" value="1"/>
</dbReference>
<organism evidence="1 2">
    <name type="scientific">Streptococcus gallinaceus</name>
    <dbReference type="NCBI Taxonomy" id="165758"/>
    <lineage>
        <taxon>Bacteria</taxon>
        <taxon>Bacillati</taxon>
        <taxon>Bacillota</taxon>
        <taxon>Bacilli</taxon>
        <taxon>Lactobacillales</taxon>
        <taxon>Streptococcaceae</taxon>
        <taxon>Streptococcus</taxon>
    </lineage>
</organism>
<dbReference type="Proteomes" id="UP001549055">
    <property type="component" value="Unassembled WGS sequence"/>
</dbReference>
<proteinExistence type="predicted"/>
<keyword evidence="2" id="KW-1185">Reference proteome</keyword>
<reference evidence="1 2" key="1">
    <citation type="submission" date="2024-06" db="EMBL/GenBank/DDBJ databases">
        <title>Genomic Encyclopedia of Type Strains, Phase IV (KMG-IV): sequencing the most valuable type-strain genomes for metagenomic binning, comparative biology and taxonomic classification.</title>
        <authorList>
            <person name="Goeker M."/>
        </authorList>
    </citation>
    <scope>NUCLEOTIDE SEQUENCE [LARGE SCALE GENOMIC DNA]</scope>
    <source>
        <strain evidence="1 2">DSM 15349</strain>
    </source>
</reference>
<dbReference type="InterPro" id="IPR016181">
    <property type="entry name" value="Acyl_CoA_acyltransferase"/>
</dbReference>
<name>A0ABV2JMV8_9STRE</name>
<comment type="caution">
    <text evidence="1">The sequence shown here is derived from an EMBL/GenBank/DDBJ whole genome shotgun (WGS) entry which is preliminary data.</text>
</comment>
<sequence length="37" mass="4182">MAGNQQSQNFWEKCGFVETGIQIKNDQGIVIVLSREL</sequence>